<dbReference type="EMBL" id="LSRX01000641">
    <property type="protein sequence ID" value="OLP91967.1"/>
    <property type="molecule type" value="Genomic_DNA"/>
</dbReference>
<gene>
    <name evidence="1" type="ORF">AK812_SmicGene26276</name>
</gene>
<dbReference type="Proteomes" id="UP000186817">
    <property type="component" value="Unassembled WGS sequence"/>
</dbReference>
<organism evidence="1 2">
    <name type="scientific">Symbiodinium microadriaticum</name>
    <name type="common">Dinoflagellate</name>
    <name type="synonym">Zooxanthella microadriatica</name>
    <dbReference type="NCBI Taxonomy" id="2951"/>
    <lineage>
        <taxon>Eukaryota</taxon>
        <taxon>Sar</taxon>
        <taxon>Alveolata</taxon>
        <taxon>Dinophyceae</taxon>
        <taxon>Suessiales</taxon>
        <taxon>Symbiodiniaceae</taxon>
        <taxon>Symbiodinium</taxon>
    </lineage>
</organism>
<sequence length="159" mass="17447">MLTALVKEAPTGAEVLETFYRRCLHSVPSTCAPVWGRPNSTSYSEVLGVPLEGVASLVKAIQRSRVARLRGSAQPRGRAADKISQRHVDEGLIPHAGKAFRDKPRATFWGTNVDGEAGLVRGSLIRAIPLMHVILRVVNTRVATVRWIDALWDVQQDSD</sequence>
<proteinExistence type="predicted"/>
<reference evidence="1 2" key="1">
    <citation type="submission" date="2016-02" db="EMBL/GenBank/DDBJ databases">
        <title>Genome analysis of coral dinoflagellate symbionts highlights evolutionary adaptations to a symbiotic lifestyle.</title>
        <authorList>
            <person name="Aranda M."/>
            <person name="Li Y."/>
            <person name="Liew Y.J."/>
            <person name="Baumgarten S."/>
            <person name="Simakov O."/>
            <person name="Wilson M."/>
            <person name="Piel J."/>
            <person name="Ashoor H."/>
            <person name="Bougouffa S."/>
            <person name="Bajic V.B."/>
            <person name="Ryu T."/>
            <person name="Ravasi T."/>
            <person name="Bayer T."/>
            <person name="Micklem G."/>
            <person name="Kim H."/>
            <person name="Bhak J."/>
            <person name="Lajeunesse T.C."/>
            <person name="Voolstra C.R."/>
        </authorList>
    </citation>
    <scope>NUCLEOTIDE SEQUENCE [LARGE SCALE GENOMIC DNA]</scope>
    <source>
        <strain evidence="1 2">CCMP2467</strain>
    </source>
</reference>
<evidence type="ECO:0000313" key="1">
    <source>
        <dbReference type="EMBL" id="OLP91967.1"/>
    </source>
</evidence>
<comment type="caution">
    <text evidence="1">The sequence shown here is derived from an EMBL/GenBank/DDBJ whole genome shotgun (WGS) entry which is preliminary data.</text>
</comment>
<evidence type="ECO:0000313" key="2">
    <source>
        <dbReference type="Proteomes" id="UP000186817"/>
    </source>
</evidence>
<accession>A0A1Q9D9Z3</accession>
<keyword evidence="2" id="KW-1185">Reference proteome</keyword>
<dbReference type="AlphaFoldDB" id="A0A1Q9D9Z3"/>
<name>A0A1Q9D9Z3_SYMMI</name>
<protein>
    <submittedName>
        <fullName evidence="1">Uncharacterized protein</fullName>
    </submittedName>
</protein>